<dbReference type="AlphaFoldDB" id="A0AAV4W3E6"/>
<accession>A0AAV4W3E6</accession>
<dbReference type="Proteomes" id="UP001054837">
    <property type="component" value="Unassembled WGS sequence"/>
</dbReference>
<comment type="caution">
    <text evidence="2">The sequence shown here is derived from an EMBL/GenBank/DDBJ whole genome shotgun (WGS) entry which is preliminary data.</text>
</comment>
<evidence type="ECO:0000313" key="2">
    <source>
        <dbReference type="EMBL" id="GIY75975.1"/>
    </source>
</evidence>
<sequence length="101" mass="11134">MRAGHKDHHQIHVVGCMGPICPSPVHLPKPPRRGLQGPAHCRGRAKTDWKAIDLGQPQYVNLPRVQGRGPLAPFHRDPRMGKGGGSSQCTRHLSVFDLRIV</sequence>
<organism evidence="2 3">
    <name type="scientific">Caerostris darwini</name>
    <dbReference type="NCBI Taxonomy" id="1538125"/>
    <lineage>
        <taxon>Eukaryota</taxon>
        <taxon>Metazoa</taxon>
        <taxon>Ecdysozoa</taxon>
        <taxon>Arthropoda</taxon>
        <taxon>Chelicerata</taxon>
        <taxon>Arachnida</taxon>
        <taxon>Araneae</taxon>
        <taxon>Araneomorphae</taxon>
        <taxon>Entelegynae</taxon>
        <taxon>Araneoidea</taxon>
        <taxon>Araneidae</taxon>
        <taxon>Caerostris</taxon>
    </lineage>
</organism>
<proteinExistence type="predicted"/>
<protein>
    <submittedName>
        <fullName evidence="2">Uncharacterized protein</fullName>
    </submittedName>
</protein>
<gene>
    <name evidence="2" type="ORF">CDAR_377341</name>
</gene>
<feature type="region of interest" description="Disordered" evidence="1">
    <location>
        <begin position="62"/>
        <end position="88"/>
    </location>
</feature>
<reference evidence="2 3" key="1">
    <citation type="submission" date="2021-06" db="EMBL/GenBank/DDBJ databases">
        <title>Caerostris darwini draft genome.</title>
        <authorList>
            <person name="Kono N."/>
            <person name="Arakawa K."/>
        </authorList>
    </citation>
    <scope>NUCLEOTIDE SEQUENCE [LARGE SCALE GENOMIC DNA]</scope>
</reference>
<keyword evidence="3" id="KW-1185">Reference proteome</keyword>
<evidence type="ECO:0000313" key="3">
    <source>
        <dbReference type="Proteomes" id="UP001054837"/>
    </source>
</evidence>
<evidence type="ECO:0000256" key="1">
    <source>
        <dbReference type="SAM" id="MobiDB-lite"/>
    </source>
</evidence>
<name>A0AAV4W3E6_9ARAC</name>
<dbReference type="EMBL" id="BPLQ01013939">
    <property type="protein sequence ID" value="GIY75975.1"/>
    <property type="molecule type" value="Genomic_DNA"/>
</dbReference>